<protein>
    <submittedName>
        <fullName evidence="1">ABC transporter ATP-binding protein</fullName>
    </submittedName>
</protein>
<gene>
    <name evidence="1" type="ORF">M3215_22050</name>
</gene>
<keyword evidence="1" id="KW-0547">Nucleotide-binding</keyword>
<reference evidence="1" key="1">
    <citation type="submission" date="2022-05" db="EMBL/GenBank/DDBJ databases">
        <title>Comparative Genomics of Spacecraft Associated Microbes.</title>
        <authorList>
            <person name="Tran M.T."/>
            <person name="Wright A."/>
            <person name="Seuylemezian A."/>
            <person name="Eisen J."/>
            <person name="Coil D."/>
        </authorList>
    </citation>
    <scope>NUCLEOTIDE SEQUENCE</scope>
    <source>
        <strain evidence="1">FAIRING 10M-2.2</strain>
    </source>
</reference>
<name>A0ACC6ACD8_9BACI</name>
<keyword evidence="1" id="KW-0067">ATP-binding</keyword>
<dbReference type="EMBL" id="JAMBOP010000042">
    <property type="protein sequence ID" value="MCM3738388.1"/>
    <property type="molecule type" value="Genomic_DNA"/>
</dbReference>
<dbReference type="Proteomes" id="UP001202289">
    <property type="component" value="Unassembled WGS sequence"/>
</dbReference>
<keyword evidence="2" id="KW-1185">Reference proteome</keyword>
<evidence type="ECO:0000313" key="1">
    <source>
        <dbReference type="EMBL" id="MCM3738388.1"/>
    </source>
</evidence>
<sequence length="254" mass="28107">MNTLLSVKNVTKIYNENQLPGLNNVSFDVESGEFVGIMGASGSGKTTLLNILSTIDTPTDGDILIKGTEIKKLNDNKSADFRKDHLGFIFQEYFLLDSLTVMENIAVPLTLLHKSPKEIESSINSLAKRFGIFEQLSKYPSQLSGGQKQRVAAARAIAKQPSILFADEPTGALDSNSATELLEKLREVNEELHTTILMVTHDAYAASFSSRILVFKDGIIIKELKRNGKERKEFFEEIVKEISKIDGNRNGNPS</sequence>
<comment type="caution">
    <text evidence="1">The sequence shown here is derived from an EMBL/GenBank/DDBJ whole genome shotgun (WGS) entry which is preliminary data.</text>
</comment>
<proteinExistence type="predicted"/>
<organism evidence="1 2">
    <name type="scientific">Bacillus cytotoxicus</name>
    <dbReference type="NCBI Taxonomy" id="580165"/>
    <lineage>
        <taxon>Bacteria</taxon>
        <taxon>Bacillati</taxon>
        <taxon>Bacillota</taxon>
        <taxon>Bacilli</taxon>
        <taxon>Bacillales</taxon>
        <taxon>Bacillaceae</taxon>
        <taxon>Bacillus</taxon>
        <taxon>Bacillus cereus group</taxon>
    </lineage>
</organism>
<accession>A0ACC6ACD8</accession>
<evidence type="ECO:0000313" key="2">
    <source>
        <dbReference type="Proteomes" id="UP001202289"/>
    </source>
</evidence>